<dbReference type="HOGENOM" id="CLU_1081825_0_0_1"/>
<evidence type="ECO:0000313" key="2">
    <source>
        <dbReference type="Proteomes" id="UP000016930"/>
    </source>
</evidence>
<organism evidence="1 2">
    <name type="scientific">Ceriporiopsis subvermispora (strain B)</name>
    <name type="common">White-rot fungus</name>
    <name type="synonym">Gelatoporia subvermispora</name>
    <dbReference type="NCBI Taxonomy" id="914234"/>
    <lineage>
        <taxon>Eukaryota</taxon>
        <taxon>Fungi</taxon>
        <taxon>Dikarya</taxon>
        <taxon>Basidiomycota</taxon>
        <taxon>Agaricomycotina</taxon>
        <taxon>Agaricomycetes</taxon>
        <taxon>Polyporales</taxon>
        <taxon>Gelatoporiaceae</taxon>
        <taxon>Gelatoporia</taxon>
    </lineage>
</organism>
<dbReference type="Proteomes" id="UP000016930">
    <property type="component" value="Unassembled WGS sequence"/>
</dbReference>
<name>M2QMI1_CERS8</name>
<accession>M2QMI1</accession>
<evidence type="ECO:0000313" key="1">
    <source>
        <dbReference type="EMBL" id="EMD38253.1"/>
    </source>
</evidence>
<gene>
    <name evidence="1" type="ORF">CERSUDRAFT_113416</name>
</gene>
<dbReference type="EMBL" id="KB445795">
    <property type="protein sequence ID" value="EMD38253.1"/>
    <property type="molecule type" value="Genomic_DNA"/>
</dbReference>
<sequence length="257" mass="29448">MSRAFAALPARQASADASRLPAYRAGHLARFHPYPRPPPRWSPDRVLLDDEDDATSIGSSDDWERSGVALLVWFHDIRSTTLAFTLMRLCSYRTPMSYKRRVSLSSIWSPYCTFCYVGIRALTMRRRSYERELKYKVTQSAQLTKTGTMTKSRRTPSRSCRSGDLLWKRYGGLLIPVRWSRISCYTFLQGVLLQDNEVFLVIATSLLRDLRASPKVPLSYEILTPLFRYNVAGFDEHRKLSDCCHAKDCRFAATPTG</sequence>
<reference evidence="1 2" key="1">
    <citation type="journal article" date="2012" name="Proc. Natl. Acad. Sci. U.S.A.">
        <title>Comparative genomics of Ceriporiopsis subvermispora and Phanerochaete chrysosporium provide insight into selective ligninolysis.</title>
        <authorList>
            <person name="Fernandez-Fueyo E."/>
            <person name="Ruiz-Duenas F.J."/>
            <person name="Ferreira P."/>
            <person name="Floudas D."/>
            <person name="Hibbett D.S."/>
            <person name="Canessa P."/>
            <person name="Larrondo L.F."/>
            <person name="James T.Y."/>
            <person name="Seelenfreund D."/>
            <person name="Lobos S."/>
            <person name="Polanco R."/>
            <person name="Tello M."/>
            <person name="Honda Y."/>
            <person name="Watanabe T."/>
            <person name="Watanabe T."/>
            <person name="Ryu J.S."/>
            <person name="Kubicek C.P."/>
            <person name="Schmoll M."/>
            <person name="Gaskell J."/>
            <person name="Hammel K.E."/>
            <person name="St John F.J."/>
            <person name="Vanden Wymelenberg A."/>
            <person name="Sabat G."/>
            <person name="Splinter BonDurant S."/>
            <person name="Syed K."/>
            <person name="Yadav J.S."/>
            <person name="Doddapaneni H."/>
            <person name="Subramanian V."/>
            <person name="Lavin J.L."/>
            <person name="Oguiza J.A."/>
            <person name="Perez G."/>
            <person name="Pisabarro A.G."/>
            <person name="Ramirez L."/>
            <person name="Santoyo F."/>
            <person name="Master E."/>
            <person name="Coutinho P.M."/>
            <person name="Henrissat B."/>
            <person name="Lombard V."/>
            <person name="Magnuson J.K."/>
            <person name="Kuees U."/>
            <person name="Hori C."/>
            <person name="Igarashi K."/>
            <person name="Samejima M."/>
            <person name="Held B.W."/>
            <person name="Barry K.W."/>
            <person name="LaButti K.M."/>
            <person name="Lapidus A."/>
            <person name="Lindquist E.A."/>
            <person name="Lucas S.M."/>
            <person name="Riley R."/>
            <person name="Salamov A.A."/>
            <person name="Hoffmeister D."/>
            <person name="Schwenk D."/>
            <person name="Hadar Y."/>
            <person name="Yarden O."/>
            <person name="de Vries R.P."/>
            <person name="Wiebenga A."/>
            <person name="Stenlid J."/>
            <person name="Eastwood D."/>
            <person name="Grigoriev I.V."/>
            <person name="Berka R.M."/>
            <person name="Blanchette R.A."/>
            <person name="Kersten P."/>
            <person name="Martinez A.T."/>
            <person name="Vicuna R."/>
            <person name="Cullen D."/>
        </authorList>
    </citation>
    <scope>NUCLEOTIDE SEQUENCE [LARGE SCALE GENOMIC DNA]</scope>
    <source>
        <strain evidence="1 2">B</strain>
    </source>
</reference>
<dbReference type="AlphaFoldDB" id="M2QMI1"/>
<proteinExistence type="predicted"/>
<keyword evidence="2" id="KW-1185">Reference proteome</keyword>
<protein>
    <submittedName>
        <fullName evidence="1">Uncharacterized protein</fullName>
    </submittedName>
</protein>